<dbReference type="AlphaFoldDB" id="A0A5B0MI46"/>
<name>A0A5B0MI46_PUCGR</name>
<accession>A0A5B0MI46</accession>
<proteinExistence type="predicted"/>
<keyword evidence="2" id="KW-1185">Reference proteome</keyword>
<evidence type="ECO:0000313" key="2">
    <source>
        <dbReference type="Proteomes" id="UP000324748"/>
    </source>
</evidence>
<gene>
    <name evidence="1" type="ORF">PGT21_000835</name>
</gene>
<sequence>MAIEASTVGCQLEVIHPRHRCAAGVLSKDNVPALGSAQTLTGEVLSPSARPLEWDMFQSKKK</sequence>
<comment type="caution">
    <text evidence="1">The sequence shown here is derived from an EMBL/GenBank/DDBJ whole genome shotgun (WGS) entry which is preliminary data.</text>
</comment>
<reference evidence="1 2" key="1">
    <citation type="submission" date="2019-05" db="EMBL/GenBank/DDBJ databases">
        <title>Emergence of the Ug99 lineage of the wheat stem rust pathogen through somatic hybridization.</title>
        <authorList>
            <person name="Li F."/>
            <person name="Upadhyaya N.M."/>
            <person name="Sperschneider J."/>
            <person name="Matny O."/>
            <person name="Nguyen-Phuc H."/>
            <person name="Mago R."/>
            <person name="Raley C."/>
            <person name="Miller M.E."/>
            <person name="Silverstein K.A.T."/>
            <person name="Henningsen E."/>
            <person name="Hirsch C.D."/>
            <person name="Visser B."/>
            <person name="Pretorius Z.A."/>
            <person name="Steffenson B.J."/>
            <person name="Schwessinger B."/>
            <person name="Dodds P.N."/>
            <person name="Figueroa M."/>
        </authorList>
    </citation>
    <scope>NUCLEOTIDE SEQUENCE [LARGE SCALE GENOMIC DNA]</scope>
    <source>
        <strain evidence="1">21-0</strain>
    </source>
</reference>
<dbReference type="Proteomes" id="UP000324748">
    <property type="component" value="Unassembled WGS sequence"/>
</dbReference>
<evidence type="ECO:0000313" key="1">
    <source>
        <dbReference type="EMBL" id="KAA1075734.1"/>
    </source>
</evidence>
<organism evidence="1 2">
    <name type="scientific">Puccinia graminis f. sp. tritici</name>
    <dbReference type="NCBI Taxonomy" id="56615"/>
    <lineage>
        <taxon>Eukaryota</taxon>
        <taxon>Fungi</taxon>
        <taxon>Dikarya</taxon>
        <taxon>Basidiomycota</taxon>
        <taxon>Pucciniomycotina</taxon>
        <taxon>Pucciniomycetes</taxon>
        <taxon>Pucciniales</taxon>
        <taxon>Pucciniaceae</taxon>
        <taxon>Puccinia</taxon>
    </lineage>
</organism>
<dbReference type="EMBL" id="VSWC01000151">
    <property type="protein sequence ID" value="KAA1075734.1"/>
    <property type="molecule type" value="Genomic_DNA"/>
</dbReference>
<protein>
    <submittedName>
        <fullName evidence="1">Uncharacterized protein</fullName>
    </submittedName>
</protein>